<comment type="similarity">
    <text evidence="2">Belongs to the TMEM175 family.</text>
</comment>
<keyword evidence="10 13" id="KW-0472">Membrane</keyword>
<evidence type="ECO:0000256" key="9">
    <source>
        <dbReference type="ARBA" id="ARBA00023065"/>
    </source>
</evidence>
<evidence type="ECO:0000256" key="3">
    <source>
        <dbReference type="ARBA" id="ARBA00022448"/>
    </source>
</evidence>
<feature type="transmembrane region" description="Helical" evidence="13">
    <location>
        <begin position="149"/>
        <end position="170"/>
    </location>
</feature>
<keyword evidence="7" id="KW-0630">Potassium</keyword>
<feature type="transmembrane region" description="Helical" evidence="13">
    <location>
        <begin position="216"/>
        <end position="233"/>
    </location>
</feature>
<dbReference type="GO" id="GO:0016020">
    <property type="term" value="C:membrane"/>
    <property type="evidence" value="ECO:0007669"/>
    <property type="project" value="UniProtKB-SubCell"/>
</dbReference>
<keyword evidence="9" id="KW-0406">Ion transport</keyword>
<keyword evidence="11" id="KW-0407">Ion channel</keyword>
<comment type="subcellular location">
    <subcellularLocation>
        <location evidence="1">Membrane</location>
        <topology evidence="1">Multi-pass membrane protein</topology>
    </subcellularLocation>
</comment>
<evidence type="ECO:0000256" key="4">
    <source>
        <dbReference type="ARBA" id="ARBA00022538"/>
    </source>
</evidence>
<organism evidence="14 15">
    <name type="scientific">Fulvivirga lutea</name>
    <dbReference type="NCBI Taxonomy" id="2810512"/>
    <lineage>
        <taxon>Bacteria</taxon>
        <taxon>Pseudomonadati</taxon>
        <taxon>Bacteroidota</taxon>
        <taxon>Cytophagia</taxon>
        <taxon>Cytophagales</taxon>
        <taxon>Fulvivirgaceae</taxon>
        <taxon>Fulvivirga</taxon>
    </lineage>
</organism>
<evidence type="ECO:0000256" key="2">
    <source>
        <dbReference type="ARBA" id="ARBA00006920"/>
    </source>
</evidence>
<evidence type="ECO:0000256" key="5">
    <source>
        <dbReference type="ARBA" id="ARBA00022692"/>
    </source>
</evidence>
<evidence type="ECO:0000256" key="11">
    <source>
        <dbReference type="ARBA" id="ARBA00023303"/>
    </source>
</evidence>
<feature type="transmembrane region" description="Helical" evidence="13">
    <location>
        <begin position="58"/>
        <end position="78"/>
    </location>
</feature>
<dbReference type="GO" id="GO:0015252">
    <property type="term" value="F:proton channel activity"/>
    <property type="evidence" value="ECO:0007669"/>
    <property type="project" value="InterPro"/>
</dbReference>
<dbReference type="Proteomes" id="UP000662783">
    <property type="component" value="Chromosome"/>
</dbReference>
<sequence length="251" mass="28998">MRQSLKGTDFGMNPEFKNRGEEQTRIETFSDAVFALAVTLLVLSSSVPETFKELVDSFSNIVPFGICIILLMIIWYQHYIFFIRYGFRDVKIVAINALLLFLILIYVYPLKFLFTILYQINVALITRDQNLIDYTFTEMIALDETDSLMIIYGFGAAAVFIVLGLMYLIAFNRRHALELSPIEVFHTKTSMYDNFIMASIPLLSVFIAMIGGKYSFMLSGFTYWLYSLVMPLFNTWRNRRKKKLFGSPSEG</sequence>
<protein>
    <submittedName>
        <fullName evidence="14">DUF1211 domain-containing protein</fullName>
    </submittedName>
</protein>
<dbReference type="EMBL" id="CP070608">
    <property type="protein sequence ID" value="QSE95845.1"/>
    <property type="molecule type" value="Genomic_DNA"/>
</dbReference>
<feature type="transmembrane region" description="Helical" evidence="13">
    <location>
        <begin position="90"/>
        <end position="108"/>
    </location>
</feature>
<keyword evidence="6" id="KW-0631">Potassium channel</keyword>
<keyword evidence="3" id="KW-0813">Transport</keyword>
<evidence type="ECO:0000256" key="12">
    <source>
        <dbReference type="ARBA" id="ARBA00034430"/>
    </source>
</evidence>
<evidence type="ECO:0000256" key="6">
    <source>
        <dbReference type="ARBA" id="ARBA00022826"/>
    </source>
</evidence>
<keyword evidence="15" id="KW-1185">Reference proteome</keyword>
<dbReference type="RefSeq" id="WP_205720358.1">
    <property type="nucleotide sequence ID" value="NZ_CP070608.1"/>
</dbReference>
<comment type="catalytic activity">
    <reaction evidence="12">
        <text>K(+)(in) = K(+)(out)</text>
        <dbReference type="Rhea" id="RHEA:29463"/>
        <dbReference type="ChEBI" id="CHEBI:29103"/>
    </reaction>
</comment>
<keyword evidence="4" id="KW-0633">Potassium transport</keyword>
<dbReference type="InterPro" id="IPR010617">
    <property type="entry name" value="TMEM175-like"/>
</dbReference>
<evidence type="ECO:0000256" key="7">
    <source>
        <dbReference type="ARBA" id="ARBA00022958"/>
    </source>
</evidence>
<keyword evidence="8 13" id="KW-1133">Transmembrane helix</keyword>
<reference evidence="14" key="1">
    <citation type="submission" date="2021-02" db="EMBL/GenBank/DDBJ databases">
        <title>Fulvivirga sp. S481 isolated from sea water.</title>
        <authorList>
            <person name="Bae S.S."/>
            <person name="Baek K."/>
        </authorList>
    </citation>
    <scope>NUCLEOTIDE SEQUENCE</scope>
    <source>
        <strain evidence="14">S481</strain>
    </source>
</reference>
<dbReference type="KEGG" id="fuv:JR347_09455"/>
<dbReference type="AlphaFoldDB" id="A0A974ZZB6"/>
<feature type="transmembrane region" description="Helical" evidence="13">
    <location>
        <begin position="28"/>
        <end position="46"/>
    </location>
</feature>
<evidence type="ECO:0000256" key="10">
    <source>
        <dbReference type="ARBA" id="ARBA00023136"/>
    </source>
</evidence>
<evidence type="ECO:0000256" key="1">
    <source>
        <dbReference type="ARBA" id="ARBA00004141"/>
    </source>
</evidence>
<evidence type="ECO:0000313" key="15">
    <source>
        <dbReference type="Proteomes" id="UP000662783"/>
    </source>
</evidence>
<evidence type="ECO:0000256" key="13">
    <source>
        <dbReference type="SAM" id="Phobius"/>
    </source>
</evidence>
<name>A0A974ZZB6_9BACT</name>
<feature type="transmembrane region" description="Helical" evidence="13">
    <location>
        <begin position="191"/>
        <end position="210"/>
    </location>
</feature>
<dbReference type="Pfam" id="PF06736">
    <property type="entry name" value="TMEM175"/>
    <property type="match status" value="1"/>
</dbReference>
<keyword evidence="5 13" id="KW-0812">Transmembrane</keyword>
<evidence type="ECO:0000313" key="14">
    <source>
        <dbReference type="EMBL" id="QSE95845.1"/>
    </source>
</evidence>
<gene>
    <name evidence="14" type="ORF">JR347_09455</name>
</gene>
<dbReference type="GO" id="GO:0005267">
    <property type="term" value="F:potassium channel activity"/>
    <property type="evidence" value="ECO:0007669"/>
    <property type="project" value="UniProtKB-KW"/>
</dbReference>
<accession>A0A974ZZB6</accession>
<evidence type="ECO:0000256" key="8">
    <source>
        <dbReference type="ARBA" id="ARBA00022989"/>
    </source>
</evidence>
<proteinExistence type="inferred from homology"/>